<evidence type="ECO:0000256" key="2">
    <source>
        <dbReference type="ARBA" id="ARBA00022654"/>
    </source>
</evidence>
<feature type="transmembrane region" description="Helical" evidence="8">
    <location>
        <begin position="145"/>
        <end position="165"/>
    </location>
</feature>
<feature type="transmembrane region" description="Helical" evidence="8">
    <location>
        <begin position="41"/>
        <end position="67"/>
    </location>
</feature>
<evidence type="ECO:0000256" key="1">
    <source>
        <dbReference type="ARBA" id="ARBA00022475"/>
    </source>
</evidence>
<keyword evidence="1" id="KW-1003">Cell membrane</keyword>
<evidence type="ECO:0000256" key="8">
    <source>
        <dbReference type="SAM" id="Phobius"/>
    </source>
</evidence>
<name>A0A096BB94_FLAPL</name>
<comment type="caution">
    <text evidence="9">The sequence shown here is derived from an EMBL/GenBank/DDBJ whole genome shotgun (WGS) entry which is preliminary data.</text>
</comment>
<evidence type="ECO:0000256" key="7">
    <source>
        <dbReference type="ARBA" id="ARBA00023136"/>
    </source>
</evidence>
<keyword evidence="5" id="KW-0378">Hydrolase</keyword>
<dbReference type="eggNOG" id="COG4512">
    <property type="taxonomic scope" value="Bacteria"/>
</dbReference>
<proteinExistence type="predicted"/>
<dbReference type="Pfam" id="PF04647">
    <property type="entry name" value="AgrB"/>
    <property type="match status" value="1"/>
</dbReference>
<evidence type="ECO:0000256" key="6">
    <source>
        <dbReference type="ARBA" id="ARBA00022989"/>
    </source>
</evidence>
<keyword evidence="10" id="KW-1185">Reference proteome</keyword>
<evidence type="ECO:0000313" key="9">
    <source>
        <dbReference type="EMBL" id="KGF56340.1"/>
    </source>
</evidence>
<dbReference type="InterPro" id="IPR006741">
    <property type="entry name" value="AgrB"/>
</dbReference>
<dbReference type="GO" id="GO:0009372">
    <property type="term" value="P:quorum sensing"/>
    <property type="evidence" value="ECO:0007669"/>
    <property type="project" value="UniProtKB-KW"/>
</dbReference>
<feature type="transmembrane region" description="Helical" evidence="8">
    <location>
        <begin position="106"/>
        <end position="124"/>
    </location>
</feature>
<dbReference type="GeneID" id="63972385"/>
<evidence type="ECO:0000313" key="10">
    <source>
        <dbReference type="Proteomes" id="UP000029585"/>
    </source>
</evidence>
<dbReference type="GO" id="GO:0008233">
    <property type="term" value="F:peptidase activity"/>
    <property type="evidence" value="ECO:0007669"/>
    <property type="project" value="UniProtKB-KW"/>
</dbReference>
<feature type="transmembrane region" description="Helical" evidence="8">
    <location>
        <begin position="171"/>
        <end position="189"/>
    </location>
</feature>
<dbReference type="HOGENOM" id="CLU_098969_1_0_9"/>
<dbReference type="AlphaFoldDB" id="A0A096BB94"/>
<keyword evidence="4 8" id="KW-0812">Transmembrane</keyword>
<keyword evidence="7 8" id="KW-0472">Membrane</keyword>
<dbReference type="Proteomes" id="UP000029585">
    <property type="component" value="Unassembled WGS sequence"/>
</dbReference>
<dbReference type="EMBL" id="ADLO01000043">
    <property type="protein sequence ID" value="KGF56340.1"/>
    <property type="molecule type" value="Genomic_DNA"/>
</dbReference>
<keyword evidence="6 8" id="KW-1133">Transmembrane helix</keyword>
<evidence type="ECO:0000256" key="3">
    <source>
        <dbReference type="ARBA" id="ARBA00022670"/>
    </source>
</evidence>
<dbReference type="GO" id="GO:0006508">
    <property type="term" value="P:proteolysis"/>
    <property type="evidence" value="ECO:0007669"/>
    <property type="project" value="UniProtKB-KW"/>
</dbReference>
<evidence type="ECO:0000256" key="4">
    <source>
        <dbReference type="ARBA" id="ARBA00022692"/>
    </source>
</evidence>
<dbReference type="RefSeq" id="WP_007494411.1">
    <property type="nucleotide sequence ID" value="NZ_KN174162.1"/>
</dbReference>
<dbReference type="SMART" id="SM00793">
    <property type="entry name" value="AgrB"/>
    <property type="match status" value="1"/>
</dbReference>
<keyword evidence="3" id="KW-0645">Protease</keyword>
<dbReference type="GO" id="GO:0016020">
    <property type="term" value="C:membrane"/>
    <property type="evidence" value="ECO:0007669"/>
    <property type="project" value="InterPro"/>
</dbReference>
<accession>A0A096BB94</accession>
<reference evidence="9 10" key="1">
    <citation type="submission" date="2011-08" db="EMBL/GenBank/DDBJ databases">
        <title>The Genome Sequence of Clostridium orbiscindens 1_3_50AFAA.</title>
        <authorList>
            <consortium name="The Broad Institute Genome Sequencing Platform"/>
            <person name="Earl A."/>
            <person name="Ward D."/>
            <person name="Feldgarden M."/>
            <person name="Gevers D."/>
            <person name="Daigneault M."/>
            <person name="Strauss J."/>
            <person name="Allen-Vercoe E."/>
            <person name="Young S.K."/>
            <person name="Zeng Q."/>
            <person name="Gargeya S."/>
            <person name="Fitzgerald M."/>
            <person name="Haas B."/>
            <person name="Abouelleil A."/>
            <person name="Alvarado L."/>
            <person name="Arachchi H.M."/>
            <person name="Berlin A."/>
            <person name="Brown A."/>
            <person name="Chapman S.B."/>
            <person name="Chen Z."/>
            <person name="Dunbar C."/>
            <person name="Freedman E."/>
            <person name="Gearin G."/>
            <person name="Gellesch M."/>
            <person name="Goldberg J."/>
            <person name="Griggs A."/>
            <person name="Gujja S."/>
            <person name="Heiman D."/>
            <person name="Howarth C."/>
            <person name="Larson L."/>
            <person name="Lui A."/>
            <person name="MacDonald P.J.P."/>
            <person name="Montmayeur A."/>
            <person name="Murphy C."/>
            <person name="Neiman D."/>
            <person name="Pearson M."/>
            <person name="Priest M."/>
            <person name="Roberts A."/>
            <person name="Saif S."/>
            <person name="Shea T."/>
            <person name="Shenoy N."/>
            <person name="Sisk P."/>
            <person name="Stolte C."/>
            <person name="Sykes S."/>
            <person name="Wortman J."/>
            <person name="Nusbaum C."/>
            <person name="Birren B."/>
        </authorList>
    </citation>
    <scope>NUCLEOTIDE SEQUENCE [LARGE SCALE GENOMIC DNA]</scope>
    <source>
        <strain evidence="9 10">1_3_50AFAA</strain>
    </source>
</reference>
<evidence type="ECO:0008006" key="11">
    <source>
        <dbReference type="Google" id="ProtNLM"/>
    </source>
</evidence>
<organism evidence="9 10">
    <name type="scientific">Flavonifractor plautii 1_3_50AFAA</name>
    <dbReference type="NCBI Taxonomy" id="742738"/>
    <lineage>
        <taxon>Bacteria</taxon>
        <taxon>Bacillati</taxon>
        <taxon>Bacillota</taxon>
        <taxon>Clostridia</taxon>
        <taxon>Eubacteriales</taxon>
        <taxon>Oscillospiraceae</taxon>
        <taxon>Flavonifractor</taxon>
    </lineage>
</organism>
<keyword evidence="2" id="KW-0673">Quorum sensing</keyword>
<sequence length="196" mass="21354">MIKKAAAGYVGWLCANGIVAPEKNKIYAYGMELVLSGLVNVLSVLLISILIFHPADGLLFLVAFIPLRTTAGGYHANSHLSCNIVFLSTFVALECLGHLLLKYGSVILYLAIAVISLVTLLILSPSEAKNKPLTPEQRRRNRRRSLILGGLNLAIGIFLIWGLQAPAPWCTSYYLGVIAASISMWAAQIKERMCVQ</sequence>
<gene>
    <name evidence="9" type="ORF">HMPREF9460_01116</name>
</gene>
<protein>
    <recommendedName>
        <fullName evidence="11">Accessory protein regulator protein B</fullName>
    </recommendedName>
</protein>
<evidence type="ECO:0000256" key="5">
    <source>
        <dbReference type="ARBA" id="ARBA00022801"/>
    </source>
</evidence>